<dbReference type="Proteomes" id="UP000595140">
    <property type="component" value="Unassembled WGS sequence"/>
</dbReference>
<evidence type="ECO:0000313" key="2">
    <source>
        <dbReference type="Proteomes" id="UP000595140"/>
    </source>
</evidence>
<reference evidence="1 2" key="1">
    <citation type="submission" date="2018-04" db="EMBL/GenBank/DDBJ databases">
        <authorList>
            <person name="Vogel A."/>
        </authorList>
    </citation>
    <scope>NUCLEOTIDE SEQUENCE [LARGE SCALE GENOMIC DNA]</scope>
</reference>
<dbReference type="EMBL" id="OOIL02000126">
    <property type="protein sequence ID" value="VFQ61096.1"/>
    <property type="molecule type" value="Genomic_DNA"/>
</dbReference>
<accession>A0A484KGQ2</accession>
<proteinExistence type="predicted"/>
<dbReference type="OrthoDB" id="1902296at2759"/>
<name>A0A484KGQ2_9ASTE</name>
<dbReference type="AlphaFoldDB" id="A0A484KGQ2"/>
<protein>
    <submittedName>
        <fullName evidence="1">Uncharacterized protein</fullName>
    </submittedName>
</protein>
<organism evidence="1 2">
    <name type="scientific">Cuscuta campestris</name>
    <dbReference type="NCBI Taxonomy" id="132261"/>
    <lineage>
        <taxon>Eukaryota</taxon>
        <taxon>Viridiplantae</taxon>
        <taxon>Streptophyta</taxon>
        <taxon>Embryophyta</taxon>
        <taxon>Tracheophyta</taxon>
        <taxon>Spermatophyta</taxon>
        <taxon>Magnoliopsida</taxon>
        <taxon>eudicotyledons</taxon>
        <taxon>Gunneridae</taxon>
        <taxon>Pentapetalae</taxon>
        <taxon>asterids</taxon>
        <taxon>lamiids</taxon>
        <taxon>Solanales</taxon>
        <taxon>Convolvulaceae</taxon>
        <taxon>Cuscuteae</taxon>
        <taxon>Cuscuta</taxon>
        <taxon>Cuscuta subgen. Grammica</taxon>
        <taxon>Cuscuta sect. Cleistogrammica</taxon>
    </lineage>
</organism>
<gene>
    <name evidence="1" type="ORF">CCAM_LOCUS2872</name>
</gene>
<sequence>MVVVIEWVRPRRTTSRPASIRWRSLGREKIPKLVTQVQEMGAWESAGEATDMWAAQIANCIREATKEVLGVSSGSGGRHKGD</sequence>
<evidence type="ECO:0000313" key="1">
    <source>
        <dbReference type="EMBL" id="VFQ61096.1"/>
    </source>
</evidence>
<keyword evidence="2" id="KW-1185">Reference proteome</keyword>